<name>A0A9Q1FPW9_SYNKA</name>
<comment type="caution">
    <text evidence="2">The sequence shown here is derived from an EMBL/GenBank/DDBJ whole genome shotgun (WGS) entry which is preliminary data.</text>
</comment>
<keyword evidence="3" id="KW-1185">Reference proteome</keyword>
<evidence type="ECO:0000313" key="3">
    <source>
        <dbReference type="Proteomes" id="UP001152622"/>
    </source>
</evidence>
<evidence type="ECO:0000256" key="1">
    <source>
        <dbReference type="SAM" id="SignalP"/>
    </source>
</evidence>
<dbReference type="Proteomes" id="UP001152622">
    <property type="component" value="Chromosome 4"/>
</dbReference>
<dbReference type="EMBL" id="JAINUF010000004">
    <property type="protein sequence ID" value="KAJ8363706.1"/>
    <property type="molecule type" value="Genomic_DNA"/>
</dbReference>
<evidence type="ECO:0000313" key="2">
    <source>
        <dbReference type="EMBL" id="KAJ8363706.1"/>
    </source>
</evidence>
<dbReference type="AlphaFoldDB" id="A0A9Q1FPW9"/>
<feature type="signal peptide" evidence="1">
    <location>
        <begin position="1"/>
        <end position="22"/>
    </location>
</feature>
<accession>A0A9Q1FPW9</accession>
<feature type="chain" id="PRO_5040265170" description="Secreted protein" evidence="1">
    <location>
        <begin position="23"/>
        <end position="149"/>
    </location>
</feature>
<evidence type="ECO:0008006" key="4">
    <source>
        <dbReference type="Google" id="ProtNLM"/>
    </source>
</evidence>
<organism evidence="2 3">
    <name type="scientific">Synaphobranchus kaupii</name>
    <name type="common">Kaup's arrowtooth eel</name>
    <dbReference type="NCBI Taxonomy" id="118154"/>
    <lineage>
        <taxon>Eukaryota</taxon>
        <taxon>Metazoa</taxon>
        <taxon>Chordata</taxon>
        <taxon>Craniata</taxon>
        <taxon>Vertebrata</taxon>
        <taxon>Euteleostomi</taxon>
        <taxon>Actinopterygii</taxon>
        <taxon>Neopterygii</taxon>
        <taxon>Teleostei</taxon>
        <taxon>Anguilliformes</taxon>
        <taxon>Synaphobranchidae</taxon>
        <taxon>Synaphobranchus</taxon>
    </lineage>
</organism>
<proteinExistence type="predicted"/>
<protein>
    <recommendedName>
        <fullName evidence="4">Secreted protein</fullName>
    </recommendedName>
</protein>
<reference evidence="2" key="1">
    <citation type="journal article" date="2023" name="Science">
        <title>Genome structures resolve the early diversification of teleost fishes.</title>
        <authorList>
            <person name="Parey E."/>
            <person name="Louis A."/>
            <person name="Montfort J."/>
            <person name="Bouchez O."/>
            <person name="Roques C."/>
            <person name="Iampietro C."/>
            <person name="Lluch J."/>
            <person name="Castinel A."/>
            <person name="Donnadieu C."/>
            <person name="Desvignes T."/>
            <person name="Floi Bucao C."/>
            <person name="Jouanno E."/>
            <person name="Wen M."/>
            <person name="Mejri S."/>
            <person name="Dirks R."/>
            <person name="Jansen H."/>
            <person name="Henkel C."/>
            <person name="Chen W.J."/>
            <person name="Zahm M."/>
            <person name="Cabau C."/>
            <person name="Klopp C."/>
            <person name="Thompson A.W."/>
            <person name="Robinson-Rechavi M."/>
            <person name="Braasch I."/>
            <person name="Lecointre G."/>
            <person name="Bobe J."/>
            <person name="Postlethwait J.H."/>
            <person name="Berthelot C."/>
            <person name="Roest Crollius H."/>
            <person name="Guiguen Y."/>
        </authorList>
    </citation>
    <scope>NUCLEOTIDE SEQUENCE</scope>
    <source>
        <strain evidence="2">WJC10195</strain>
    </source>
</reference>
<gene>
    <name evidence="2" type="ORF">SKAU_G00125370</name>
</gene>
<keyword evidence="1" id="KW-0732">Signal</keyword>
<sequence length="149" mass="15561">METPSWAACAAVSNNLLMLLCGDGVGVVPGISPARLAVEDSACIYNGARTVVAPRPGRTPVPRPRGARIHTPAALGMEFSSDVRVSTAGLTRSSASRPISTAGAKAFPVCYITRAPSTVWLSPQVAVSPVYLPRPRRSSSLTASFPCRI</sequence>